<feature type="non-terminal residue" evidence="9">
    <location>
        <position position="118"/>
    </location>
</feature>
<evidence type="ECO:0000256" key="3">
    <source>
        <dbReference type="ARBA" id="ARBA00022448"/>
    </source>
</evidence>
<proteinExistence type="inferred from homology"/>
<dbReference type="Gene3D" id="1.20.1250.20">
    <property type="entry name" value="MFS general substrate transporter like domains"/>
    <property type="match status" value="1"/>
</dbReference>
<dbReference type="Proteomes" id="UP000291191">
    <property type="component" value="Unassembled WGS sequence"/>
</dbReference>
<dbReference type="PANTHER" id="PTHR48020:SF12">
    <property type="entry name" value="PROTON MYO-INOSITOL COTRANSPORTER"/>
    <property type="match status" value="1"/>
</dbReference>
<reference evidence="9 10" key="1">
    <citation type="journal article" date="2019" name="Science, e1252229">
        <title>Invertible promoters mediate bacterial phase variation, antibiotic resistance, and host adaptation in the gut.</title>
        <authorList>
            <person name="Jiang X."/>
            <person name="Hall A.B."/>
            <person name="Arthur T.D."/>
            <person name="Plichta D.R."/>
            <person name="Covington C.T."/>
            <person name="Poyet M."/>
            <person name="Crothers J."/>
            <person name="Moses P.L."/>
            <person name="Tolonen A.C."/>
            <person name="Vlamakis H."/>
            <person name="Alm E.J."/>
            <person name="Xavier R.J."/>
        </authorList>
    </citation>
    <scope>NUCLEOTIDE SEQUENCE [LARGE SCALE GENOMIC DNA]</scope>
    <source>
        <strain evidence="10">bf_0095</strain>
    </source>
</reference>
<dbReference type="GO" id="GO:0022857">
    <property type="term" value="F:transmembrane transporter activity"/>
    <property type="evidence" value="ECO:0007669"/>
    <property type="project" value="InterPro"/>
</dbReference>
<protein>
    <submittedName>
        <fullName evidence="9">MFS transporter</fullName>
    </submittedName>
</protein>
<comment type="caution">
    <text evidence="9">The sequence shown here is derived from an EMBL/GenBank/DDBJ whole genome shotgun (WGS) entry which is preliminary data.</text>
</comment>
<evidence type="ECO:0000256" key="7">
    <source>
        <dbReference type="SAM" id="Phobius"/>
    </source>
</evidence>
<dbReference type="GO" id="GO:0016020">
    <property type="term" value="C:membrane"/>
    <property type="evidence" value="ECO:0007669"/>
    <property type="project" value="UniProtKB-SubCell"/>
</dbReference>
<dbReference type="RefSeq" id="WP_130070432.1">
    <property type="nucleotide sequence ID" value="NZ_RCXO01000061.1"/>
</dbReference>
<comment type="subcellular location">
    <subcellularLocation>
        <location evidence="1">Membrane</location>
        <topology evidence="1">Multi-pass membrane protein</topology>
    </subcellularLocation>
</comment>
<dbReference type="EMBL" id="RCXO01000061">
    <property type="protein sequence ID" value="RYT72190.1"/>
    <property type="molecule type" value="Genomic_DNA"/>
</dbReference>
<keyword evidence="5 7" id="KW-1133">Transmembrane helix</keyword>
<name>A0A4V1YT84_9BACE</name>
<evidence type="ECO:0000313" key="9">
    <source>
        <dbReference type="EMBL" id="RYT72190.1"/>
    </source>
</evidence>
<dbReference type="PROSITE" id="PS00216">
    <property type="entry name" value="SUGAR_TRANSPORT_1"/>
    <property type="match status" value="1"/>
</dbReference>
<accession>A0A4V1YT84</accession>
<evidence type="ECO:0000256" key="2">
    <source>
        <dbReference type="ARBA" id="ARBA00010992"/>
    </source>
</evidence>
<evidence type="ECO:0000313" key="10">
    <source>
        <dbReference type="Proteomes" id="UP000291191"/>
    </source>
</evidence>
<feature type="transmembrane region" description="Helical" evidence="7">
    <location>
        <begin position="51"/>
        <end position="70"/>
    </location>
</feature>
<evidence type="ECO:0000256" key="1">
    <source>
        <dbReference type="ARBA" id="ARBA00004141"/>
    </source>
</evidence>
<dbReference type="InterPro" id="IPR020846">
    <property type="entry name" value="MFS_dom"/>
</dbReference>
<gene>
    <name evidence="9" type="ORF">EAJ06_23620</name>
</gene>
<dbReference type="PRINTS" id="PR00171">
    <property type="entry name" value="SUGRTRNSPORT"/>
</dbReference>
<dbReference type="InterPro" id="IPR003663">
    <property type="entry name" value="Sugar/inositol_transpt"/>
</dbReference>
<dbReference type="InterPro" id="IPR050814">
    <property type="entry name" value="Myo-inositol_Transporter"/>
</dbReference>
<feature type="transmembrane region" description="Helical" evidence="7">
    <location>
        <begin position="7"/>
        <end position="26"/>
    </location>
</feature>
<keyword evidence="10" id="KW-1185">Reference proteome</keyword>
<dbReference type="InterPro" id="IPR005828">
    <property type="entry name" value="MFS_sugar_transport-like"/>
</dbReference>
<keyword evidence="4 7" id="KW-0812">Transmembrane</keyword>
<feature type="domain" description="Major facilitator superfamily (MFS) profile" evidence="8">
    <location>
        <begin position="13"/>
        <end position="118"/>
    </location>
</feature>
<dbReference type="OrthoDB" id="9783823at2"/>
<organism evidence="9 10">
    <name type="scientific">Bacteroides intestinalis</name>
    <dbReference type="NCBI Taxonomy" id="329854"/>
    <lineage>
        <taxon>Bacteria</taxon>
        <taxon>Pseudomonadati</taxon>
        <taxon>Bacteroidota</taxon>
        <taxon>Bacteroidia</taxon>
        <taxon>Bacteroidales</taxon>
        <taxon>Bacteroidaceae</taxon>
        <taxon>Bacteroides</taxon>
    </lineage>
</organism>
<dbReference type="AlphaFoldDB" id="A0A4V1YT84"/>
<evidence type="ECO:0000259" key="8">
    <source>
        <dbReference type="PROSITE" id="PS50850"/>
    </source>
</evidence>
<keyword evidence="3" id="KW-0813">Transport</keyword>
<comment type="similarity">
    <text evidence="2">Belongs to the major facilitator superfamily. Sugar transporter (TC 2.A.1.1) family.</text>
</comment>
<evidence type="ECO:0000256" key="4">
    <source>
        <dbReference type="ARBA" id="ARBA00022692"/>
    </source>
</evidence>
<sequence>MKSTINIGYLVFLSVVAALGGFLFGYDTAVISGTIAQVTELFKLDALQQGWYVGCALIGSIVGVLFAGVLSDKFGRKLTMVISAVLFSTSAIGCALCADFNQLVIYRIIGGIGIGVVS</sequence>
<keyword evidence="6 7" id="KW-0472">Membrane</keyword>
<dbReference type="Pfam" id="PF00083">
    <property type="entry name" value="Sugar_tr"/>
    <property type="match status" value="1"/>
</dbReference>
<evidence type="ECO:0000256" key="5">
    <source>
        <dbReference type="ARBA" id="ARBA00022989"/>
    </source>
</evidence>
<dbReference type="InterPro" id="IPR036259">
    <property type="entry name" value="MFS_trans_sf"/>
</dbReference>
<dbReference type="PROSITE" id="PS50850">
    <property type="entry name" value="MFS"/>
    <property type="match status" value="1"/>
</dbReference>
<evidence type="ECO:0000256" key="6">
    <source>
        <dbReference type="ARBA" id="ARBA00023136"/>
    </source>
</evidence>
<dbReference type="InterPro" id="IPR005829">
    <property type="entry name" value="Sugar_transporter_CS"/>
</dbReference>
<dbReference type="PANTHER" id="PTHR48020">
    <property type="entry name" value="PROTON MYO-INOSITOL COTRANSPORTER"/>
    <property type="match status" value="1"/>
</dbReference>
<dbReference type="SUPFAM" id="SSF103473">
    <property type="entry name" value="MFS general substrate transporter"/>
    <property type="match status" value="1"/>
</dbReference>